<dbReference type="InterPro" id="IPR046539">
    <property type="entry name" value="DUF6604"/>
</dbReference>
<dbReference type="Pfam" id="PF20253">
    <property type="entry name" value="DUF6604"/>
    <property type="match status" value="1"/>
</dbReference>
<dbReference type="GeneID" id="96080534"/>
<dbReference type="RefSeq" id="XP_069310454.1">
    <property type="nucleotide sequence ID" value="XM_069447472.1"/>
</dbReference>
<organism evidence="3 4">
    <name type="scientific">Alternaria dauci</name>
    <dbReference type="NCBI Taxonomy" id="48095"/>
    <lineage>
        <taxon>Eukaryota</taxon>
        <taxon>Fungi</taxon>
        <taxon>Dikarya</taxon>
        <taxon>Ascomycota</taxon>
        <taxon>Pezizomycotina</taxon>
        <taxon>Dothideomycetes</taxon>
        <taxon>Pleosporomycetidae</taxon>
        <taxon>Pleosporales</taxon>
        <taxon>Pleosporineae</taxon>
        <taxon>Pleosporaceae</taxon>
        <taxon>Alternaria</taxon>
        <taxon>Alternaria sect. Porri</taxon>
    </lineage>
</organism>
<evidence type="ECO:0000313" key="3">
    <source>
        <dbReference type="EMBL" id="KAL1799870.1"/>
    </source>
</evidence>
<keyword evidence="4" id="KW-1185">Reference proteome</keyword>
<feature type="domain" description="DUF6604" evidence="2">
    <location>
        <begin position="12"/>
        <end position="271"/>
    </location>
</feature>
<dbReference type="Proteomes" id="UP001578633">
    <property type="component" value="Chromosome 1"/>
</dbReference>
<evidence type="ECO:0000313" key="4">
    <source>
        <dbReference type="Proteomes" id="UP001578633"/>
    </source>
</evidence>
<proteinExistence type="predicted"/>
<evidence type="ECO:0000259" key="2">
    <source>
        <dbReference type="Pfam" id="PF20253"/>
    </source>
</evidence>
<gene>
    <name evidence="3" type="ORF">ACET3X_000212</name>
</gene>
<dbReference type="PANTHER" id="PTHR38795:SF1">
    <property type="entry name" value="DUF6604 DOMAIN-CONTAINING PROTEIN"/>
    <property type="match status" value="1"/>
</dbReference>
<comment type="caution">
    <text evidence="3">The sequence shown here is derived from an EMBL/GenBank/DDBJ whole genome shotgun (WGS) entry which is preliminary data.</text>
</comment>
<evidence type="ECO:0000256" key="1">
    <source>
        <dbReference type="SAM" id="Coils"/>
    </source>
</evidence>
<accession>A0ABR3UU96</accession>
<dbReference type="PANTHER" id="PTHR38795">
    <property type="entry name" value="DUF6604 DOMAIN-CONTAINING PROTEIN"/>
    <property type="match status" value="1"/>
</dbReference>
<dbReference type="EMBL" id="JBHGVX010000001">
    <property type="protein sequence ID" value="KAL1799870.1"/>
    <property type="molecule type" value="Genomic_DNA"/>
</dbReference>
<reference evidence="3 4" key="1">
    <citation type="submission" date="2024-09" db="EMBL/GenBank/DDBJ databases">
        <title>T2T genomes of carrot and Alternaria dauci and their utility for understanding host-pathogen interaction during carrot leaf blight disease.</title>
        <authorList>
            <person name="Liu W."/>
            <person name="Xu S."/>
            <person name="Ou C."/>
            <person name="Liu X."/>
            <person name="Zhuang F."/>
            <person name="Deng X.W."/>
        </authorList>
    </citation>
    <scope>NUCLEOTIDE SEQUENCE [LARGE SCALE GENOMIC DNA]</scope>
    <source>
        <strain evidence="3 4">A2016</strain>
    </source>
</reference>
<keyword evidence="1" id="KW-0175">Coiled coil</keyword>
<sequence length="831" mass="94424">MGLAPLLVDTYRKYKKGTNNFVQWLAETARATGTVNDVLKDSRQDVVPPTGGRLKGVARQQAKKAGLTHDPTITCQVTNKSFLTLATAIAADKHTCVPPAVYNMLRAVTQGRKECANWYLMASDETDDAVKESNVGHRKFIQLLEDVLEILKPKQPHTQHQPLRTARNAPLHTSNAYEHLVVEDSLYIEDMPDFIESPVKPVQEKVTYKLESSDIDVSFAIYCFLKDVTHIRLAVRRTWREFAKGDIGVQAAALTMNAALAMIEKLSNEFEQAHQRFNEFESQGMHLEIIHFIHSGYSEREKGSAFIDADDEDSDPSAYNEEKQRLSSKTVMCTHTTELLVEIFLLEKNKENCRLTNDEKRFLKCVSQLASTPDGSVIPHSYLVGKAARNLLYDQQLNGWIVFSLQVFWDMQRELASCLPVGSMLLHKTGHQLIGRYETYLDVKGLENVGVTHVTFREVIIRSKRLVEYLVDDTQVQNTFDHFEKQSGRTFDNTPGFSLLKHDPALCGLISVAIRDDYHTMAINMASNQGQIMVSAHLYNAVQQSGDLPKDLQWTDMDWLIERQGSDWMFMGERPKQGSAFGKRVNLVMGSSIHKYTTDYMSHNPDVKPERKVGGIRLEFHARRCELAVDREPRHKNPVGDNNAKDDILIMVECLVNDFQGKLDGPCKTLSSLDKLRIFKLAIENDEPAFAFDVLDLNLRCIRLLQEIQRYAIICAPLDYPVSRFTKGLTMNTVIRELLYDLEGRLRYRASMFPVAAAILCKIVQKEGNIVLTTAKMCQDEMQLSLEDSKAEDEPSFENPFEDEVDLRFRNMAAFIIVQDDKGNCRMPFDS</sequence>
<name>A0ABR3UU96_9PLEO</name>
<protein>
    <recommendedName>
        <fullName evidence="2">DUF6604 domain-containing protein</fullName>
    </recommendedName>
</protein>
<feature type="coiled-coil region" evidence="1">
    <location>
        <begin position="256"/>
        <end position="283"/>
    </location>
</feature>